<dbReference type="EMBL" id="CAJVQB010023648">
    <property type="protein sequence ID" value="CAG8802377.1"/>
    <property type="molecule type" value="Genomic_DNA"/>
</dbReference>
<reference evidence="1 2" key="1">
    <citation type="submission" date="2021-06" db="EMBL/GenBank/DDBJ databases">
        <authorList>
            <person name="Kallberg Y."/>
            <person name="Tangrot J."/>
            <person name="Rosling A."/>
        </authorList>
    </citation>
    <scope>NUCLEOTIDE SEQUENCE [LARGE SCALE GENOMIC DNA]</scope>
    <source>
        <strain evidence="1 2">120-4 pot B 10/14</strain>
    </source>
</reference>
<organism evidence="1 2">
    <name type="scientific">Gigaspora margarita</name>
    <dbReference type="NCBI Taxonomy" id="4874"/>
    <lineage>
        <taxon>Eukaryota</taxon>
        <taxon>Fungi</taxon>
        <taxon>Fungi incertae sedis</taxon>
        <taxon>Mucoromycota</taxon>
        <taxon>Glomeromycotina</taxon>
        <taxon>Glomeromycetes</taxon>
        <taxon>Diversisporales</taxon>
        <taxon>Gigasporaceae</taxon>
        <taxon>Gigaspora</taxon>
    </lineage>
</organism>
<dbReference type="Proteomes" id="UP000789901">
    <property type="component" value="Unassembled WGS sequence"/>
</dbReference>
<protein>
    <submittedName>
        <fullName evidence="1">41334_t:CDS:1</fullName>
    </submittedName>
</protein>
<name>A0ABN7VVP0_GIGMA</name>
<comment type="caution">
    <text evidence="1">The sequence shown here is derived from an EMBL/GenBank/DDBJ whole genome shotgun (WGS) entry which is preliminary data.</text>
</comment>
<keyword evidence="2" id="KW-1185">Reference proteome</keyword>
<evidence type="ECO:0000313" key="2">
    <source>
        <dbReference type="Proteomes" id="UP000789901"/>
    </source>
</evidence>
<feature type="non-terminal residue" evidence="1">
    <location>
        <position position="1"/>
    </location>
</feature>
<evidence type="ECO:0000313" key="1">
    <source>
        <dbReference type="EMBL" id="CAG8802377.1"/>
    </source>
</evidence>
<gene>
    <name evidence="1" type="ORF">GMARGA_LOCUS23407</name>
</gene>
<accession>A0ABN7VVP0</accession>
<proteinExistence type="predicted"/>
<sequence>CSSMQEIQESNNQILIPLQVENFQKIFAQHTIKKSDNEQETNEKVAVF</sequence>